<dbReference type="Gene3D" id="1.10.10.10">
    <property type="entry name" value="Winged helix-like DNA-binding domain superfamily/Winged helix DNA-binding domain"/>
    <property type="match status" value="1"/>
</dbReference>
<gene>
    <name evidence="6" type="ORF">HMPREF2128_04170</name>
</gene>
<keyword evidence="2" id="KW-0238">DNA-binding</keyword>
<evidence type="ECO:0000313" key="6">
    <source>
        <dbReference type="EMBL" id="KGF20644.1"/>
    </source>
</evidence>
<accession>A0A096AI32</accession>
<name>A0A096AI32_9MICC</name>
<dbReference type="Pfam" id="PF00196">
    <property type="entry name" value="GerE"/>
    <property type="match status" value="1"/>
</dbReference>
<dbReference type="SMART" id="SM00448">
    <property type="entry name" value="REC"/>
    <property type="match status" value="1"/>
</dbReference>
<dbReference type="GO" id="GO:0006355">
    <property type="term" value="P:regulation of DNA-templated transcription"/>
    <property type="evidence" value="ECO:0007669"/>
    <property type="project" value="InterPro"/>
</dbReference>
<dbReference type="PROSITE" id="PS50110">
    <property type="entry name" value="RESPONSE_REGULATORY"/>
    <property type="match status" value="1"/>
</dbReference>
<evidence type="ECO:0000259" key="4">
    <source>
        <dbReference type="PROSITE" id="PS50043"/>
    </source>
</evidence>
<dbReference type="Pfam" id="PF00072">
    <property type="entry name" value="Response_reg"/>
    <property type="match status" value="1"/>
</dbReference>
<dbReference type="Gene3D" id="3.40.50.2300">
    <property type="match status" value="1"/>
</dbReference>
<dbReference type="EMBL" id="JRNH01000012">
    <property type="protein sequence ID" value="KGF20644.1"/>
    <property type="molecule type" value="Genomic_DNA"/>
</dbReference>
<dbReference type="InterPro" id="IPR016032">
    <property type="entry name" value="Sig_transdc_resp-reg_C-effctor"/>
</dbReference>
<dbReference type="PANTHER" id="PTHR43214">
    <property type="entry name" value="TWO-COMPONENT RESPONSE REGULATOR"/>
    <property type="match status" value="1"/>
</dbReference>
<proteinExistence type="predicted"/>
<evidence type="ECO:0000256" key="3">
    <source>
        <dbReference type="PROSITE-ProRule" id="PRU00169"/>
    </source>
</evidence>
<dbReference type="GO" id="GO:0003677">
    <property type="term" value="F:DNA binding"/>
    <property type="evidence" value="ECO:0007669"/>
    <property type="project" value="UniProtKB-KW"/>
</dbReference>
<protein>
    <submittedName>
        <fullName evidence="6">LuxR family transcriptional regulator</fullName>
    </submittedName>
</protein>
<dbReference type="GO" id="GO:0000160">
    <property type="term" value="P:phosphorelay signal transduction system"/>
    <property type="evidence" value="ECO:0007669"/>
    <property type="project" value="InterPro"/>
</dbReference>
<dbReference type="AlphaFoldDB" id="A0A096AI32"/>
<dbReference type="InterPro" id="IPR011006">
    <property type="entry name" value="CheY-like_superfamily"/>
</dbReference>
<dbReference type="PROSITE" id="PS50043">
    <property type="entry name" value="HTH_LUXR_2"/>
    <property type="match status" value="1"/>
</dbReference>
<feature type="domain" description="HTH luxR-type" evidence="4">
    <location>
        <begin position="132"/>
        <end position="197"/>
    </location>
</feature>
<dbReference type="SUPFAM" id="SSF46894">
    <property type="entry name" value="C-terminal effector domain of the bipartite response regulators"/>
    <property type="match status" value="1"/>
</dbReference>
<evidence type="ECO:0000256" key="2">
    <source>
        <dbReference type="ARBA" id="ARBA00023125"/>
    </source>
</evidence>
<dbReference type="PRINTS" id="PR00038">
    <property type="entry name" value="HTHLUXR"/>
</dbReference>
<evidence type="ECO:0000256" key="1">
    <source>
        <dbReference type="ARBA" id="ARBA00022553"/>
    </source>
</evidence>
<dbReference type="Proteomes" id="UP000053528">
    <property type="component" value="Unassembled WGS sequence"/>
</dbReference>
<dbReference type="SMART" id="SM00421">
    <property type="entry name" value="HTH_LUXR"/>
    <property type="match status" value="1"/>
</dbReference>
<dbReference type="InterPro" id="IPR058245">
    <property type="entry name" value="NreC/VraR/RcsB-like_REC"/>
</dbReference>
<dbReference type="InterPro" id="IPR036388">
    <property type="entry name" value="WH-like_DNA-bd_sf"/>
</dbReference>
<dbReference type="InterPro" id="IPR001789">
    <property type="entry name" value="Sig_transdc_resp-reg_receiver"/>
</dbReference>
<feature type="modified residue" description="4-aspartylphosphate" evidence="3">
    <location>
        <position position="52"/>
    </location>
</feature>
<dbReference type="InterPro" id="IPR000792">
    <property type="entry name" value="Tscrpt_reg_LuxR_C"/>
</dbReference>
<organism evidence="6 7">
    <name type="scientific">Pseudoglutamicibacter albus DNF00011</name>
    <dbReference type="NCBI Taxonomy" id="1401063"/>
    <lineage>
        <taxon>Bacteria</taxon>
        <taxon>Bacillati</taxon>
        <taxon>Actinomycetota</taxon>
        <taxon>Actinomycetes</taxon>
        <taxon>Micrococcales</taxon>
        <taxon>Micrococcaceae</taxon>
        <taxon>Pseudoglutamicibacter</taxon>
    </lineage>
</organism>
<evidence type="ECO:0000259" key="5">
    <source>
        <dbReference type="PROSITE" id="PS50110"/>
    </source>
</evidence>
<dbReference type="CDD" id="cd06170">
    <property type="entry name" value="LuxR_C_like"/>
    <property type="match status" value="1"/>
</dbReference>
<dbReference type="SUPFAM" id="SSF52172">
    <property type="entry name" value="CheY-like"/>
    <property type="match status" value="1"/>
</dbReference>
<dbReference type="RefSeq" id="WP_035755412.1">
    <property type="nucleotide sequence ID" value="NZ_JRNH01000012.1"/>
</dbReference>
<feature type="domain" description="Response regulatory" evidence="5">
    <location>
        <begin position="3"/>
        <end position="117"/>
    </location>
</feature>
<sequence length="200" mass="21030">MLRIALVDDEDLVRSALASLLSLNEELTVVAEYSSGEEAIEAMDGVDVAILDPQLGGINGIETAKELIARGAAGATMILTSHARPGYLKKALEAGVRGFLPKNAQADDLVRAITDIHAGKRAIDPTLAADTIAAGDSPLTARESDVLELAALGLPVHDIAVRANLADGTVRNYLSNIQIKLGARSKHEAAEIARRHGWIG</sequence>
<reference evidence="6 7" key="1">
    <citation type="submission" date="2014-07" db="EMBL/GenBank/DDBJ databases">
        <authorList>
            <person name="McCorrison J."/>
            <person name="Sanka R."/>
            <person name="Torralba M."/>
            <person name="Gillis M."/>
            <person name="Haft D.H."/>
            <person name="Methe B."/>
            <person name="Sutton G."/>
            <person name="Nelson K.E."/>
        </authorList>
    </citation>
    <scope>NUCLEOTIDE SEQUENCE [LARGE SCALE GENOMIC DNA]</scope>
    <source>
        <strain evidence="6 7">DNF00011</strain>
    </source>
</reference>
<dbReference type="PANTHER" id="PTHR43214:SF42">
    <property type="entry name" value="TRANSCRIPTIONAL REGULATORY PROTEIN DESR"/>
    <property type="match status" value="1"/>
</dbReference>
<evidence type="ECO:0000313" key="7">
    <source>
        <dbReference type="Proteomes" id="UP000053528"/>
    </source>
</evidence>
<dbReference type="CDD" id="cd17535">
    <property type="entry name" value="REC_NarL-like"/>
    <property type="match status" value="1"/>
</dbReference>
<keyword evidence="1 3" id="KW-0597">Phosphoprotein</keyword>
<dbReference type="InterPro" id="IPR039420">
    <property type="entry name" value="WalR-like"/>
</dbReference>
<comment type="caution">
    <text evidence="6">The sequence shown here is derived from an EMBL/GenBank/DDBJ whole genome shotgun (WGS) entry which is preliminary data.</text>
</comment>